<dbReference type="InterPro" id="IPR029060">
    <property type="entry name" value="PIN-like_dom_sf"/>
</dbReference>
<organism evidence="1 2">
    <name type="scientific">Allohahella marinimesophila</name>
    <dbReference type="NCBI Taxonomy" id="1054972"/>
    <lineage>
        <taxon>Bacteria</taxon>
        <taxon>Pseudomonadati</taxon>
        <taxon>Pseudomonadota</taxon>
        <taxon>Gammaproteobacteria</taxon>
        <taxon>Oceanospirillales</taxon>
        <taxon>Hahellaceae</taxon>
        <taxon>Allohahella</taxon>
    </lineage>
</organism>
<dbReference type="Gene3D" id="3.40.50.1010">
    <property type="entry name" value="5'-nuclease"/>
    <property type="match status" value="1"/>
</dbReference>
<dbReference type="RefSeq" id="WP_344805796.1">
    <property type="nucleotide sequence ID" value="NZ_BAABBO010000009.1"/>
</dbReference>
<name>A0ABP7P9X5_9GAMM</name>
<protein>
    <recommendedName>
        <fullName evidence="3">Nucleic acid-binding protein</fullName>
    </recommendedName>
</protein>
<gene>
    <name evidence="1" type="ORF">GCM10022278_19680</name>
</gene>
<dbReference type="InterPro" id="IPR021799">
    <property type="entry name" value="PIN-like_prokaryotic"/>
</dbReference>
<dbReference type="SUPFAM" id="SSF88723">
    <property type="entry name" value="PIN domain-like"/>
    <property type="match status" value="1"/>
</dbReference>
<comment type="caution">
    <text evidence="1">The sequence shown here is derived from an EMBL/GenBank/DDBJ whole genome shotgun (WGS) entry which is preliminary data.</text>
</comment>
<dbReference type="EMBL" id="BAABBO010000009">
    <property type="protein sequence ID" value="GAA3961704.1"/>
    <property type="molecule type" value="Genomic_DNA"/>
</dbReference>
<keyword evidence="2" id="KW-1185">Reference proteome</keyword>
<reference evidence="2" key="1">
    <citation type="journal article" date="2019" name="Int. J. Syst. Evol. Microbiol.">
        <title>The Global Catalogue of Microorganisms (GCM) 10K type strain sequencing project: providing services to taxonomists for standard genome sequencing and annotation.</title>
        <authorList>
            <consortium name="The Broad Institute Genomics Platform"/>
            <consortium name="The Broad Institute Genome Sequencing Center for Infectious Disease"/>
            <person name="Wu L."/>
            <person name="Ma J."/>
        </authorList>
    </citation>
    <scope>NUCLEOTIDE SEQUENCE [LARGE SCALE GENOMIC DNA]</scope>
    <source>
        <strain evidence="2">JCM 17555</strain>
    </source>
</reference>
<sequence length="138" mass="15729">MVFELPYRFRIPDILFYEEVAESHGHLLSLGLEIGELSSVTMMQASELINRYRRPSRNDCFALALAMQEACPLLTGDAALRTAAFTEGVEVKGTIWLVEQMVNFNLIDKQQAVSAYQLMKTAGRRLPWTDAFKRLEEK</sequence>
<accession>A0ABP7P9X5</accession>
<dbReference type="Proteomes" id="UP001501337">
    <property type="component" value="Unassembled WGS sequence"/>
</dbReference>
<dbReference type="Pfam" id="PF11848">
    <property type="entry name" value="DUF3368"/>
    <property type="match status" value="1"/>
</dbReference>
<evidence type="ECO:0000313" key="1">
    <source>
        <dbReference type="EMBL" id="GAA3961704.1"/>
    </source>
</evidence>
<proteinExistence type="predicted"/>
<evidence type="ECO:0008006" key="3">
    <source>
        <dbReference type="Google" id="ProtNLM"/>
    </source>
</evidence>
<evidence type="ECO:0000313" key="2">
    <source>
        <dbReference type="Proteomes" id="UP001501337"/>
    </source>
</evidence>